<evidence type="ECO:0000256" key="1">
    <source>
        <dbReference type="SAM" id="SignalP"/>
    </source>
</evidence>
<protein>
    <recommendedName>
        <fullName evidence="4">Secreted protein</fullName>
    </recommendedName>
</protein>
<gene>
    <name evidence="2" type="ORF">PVAP13_5KG386907</name>
</gene>
<dbReference type="AlphaFoldDB" id="A0A8T0SP79"/>
<feature type="signal peptide" evidence="1">
    <location>
        <begin position="1"/>
        <end position="26"/>
    </location>
</feature>
<name>A0A8T0SP79_PANVG</name>
<feature type="chain" id="PRO_5035799114" description="Secreted protein" evidence="1">
    <location>
        <begin position="27"/>
        <end position="88"/>
    </location>
</feature>
<evidence type="ECO:0000313" key="3">
    <source>
        <dbReference type="Proteomes" id="UP000823388"/>
    </source>
</evidence>
<proteinExistence type="predicted"/>
<keyword evidence="1" id="KW-0732">Signal</keyword>
<evidence type="ECO:0008006" key="4">
    <source>
        <dbReference type="Google" id="ProtNLM"/>
    </source>
</evidence>
<organism evidence="2 3">
    <name type="scientific">Panicum virgatum</name>
    <name type="common">Blackwell switchgrass</name>
    <dbReference type="NCBI Taxonomy" id="38727"/>
    <lineage>
        <taxon>Eukaryota</taxon>
        <taxon>Viridiplantae</taxon>
        <taxon>Streptophyta</taxon>
        <taxon>Embryophyta</taxon>
        <taxon>Tracheophyta</taxon>
        <taxon>Spermatophyta</taxon>
        <taxon>Magnoliopsida</taxon>
        <taxon>Liliopsida</taxon>
        <taxon>Poales</taxon>
        <taxon>Poaceae</taxon>
        <taxon>PACMAD clade</taxon>
        <taxon>Panicoideae</taxon>
        <taxon>Panicodae</taxon>
        <taxon>Paniceae</taxon>
        <taxon>Panicinae</taxon>
        <taxon>Panicum</taxon>
        <taxon>Panicum sect. Hiantes</taxon>
    </lineage>
</organism>
<dbReference type="Proteomes" id="UP000823388">
    <property type="component" value="Chromosome 5K"/>
</dbReference>
<accession>A0A8T0SP79</accession>
<comment type="caution">
    <text evidence="2">The sequence shown here is derived from an EMBL/GenBank/DDBJ whole genome shotgun (WGS) entry which is preliminary data.</text>
</comment>
<keyword evidence="3" id="KW-1185">Reference proteome</keyword>
<sequence>MAVRGDWLFLVFSSIAVVVLRPRCSAEGELFCFLPISSTVACVAGERDLVVVGLRTALGDGVLCRGFGTDRWRRCGILGGVVSSSSPS</sequence>
<reference evidence="2 3" key="1">
    <citation type="submission" date="2020-05" db="EMBL/GenBank/DDBJ databases">
        <title>WGS assembly of Panicum virgatum.</title>
        <authorList>
            <person name="Lovell J.T."/>
            <person name="Jenkins J."/>
            <person name="Shu S."/>
            <person name="Juenger T.E."/>
            <person name="Schmutz J."/>
        </authorList>
    </citation>
    <scope>NUCLEOTIDE SEQUENCE [LARGE SCALE GENOMIC DNA]</scope>
    <source>
        <strain evidence="3">cv. AP13</strain>
    </source>
</reference>
<evidence type="ECO:0000313" key="2">
    <source>
        <dbReference type="EMBL" id="KAG2598925.1"/>
    </source>
</evidence>
<dbReference type="EMBL" id="CM029045">
    <property type="protein sequence ID" value="KAG2598925.1"/>
    <property type="molecule type" value="Genomic_DNA"/>
</dbReference>